<dbReference type="PANTHER" id="PTHR43434">
    <property type="entry name" value="PHOSPHOGLYCOLATE PHOSPHATASE"/>
    <property type="match status" value="1"/>
</dbReference>
<dbReference type="InterPro" id="IPR024079">
    <property type="entry name" value="MetalloPept_cat_dom_sf"/>
</dbReference>
<dbReference type="Pfam" id="PF13419">
    <property type="entry name" value="HAD_2"/>
    <property type="match status" value="1"/>
</dbReference>
<dbReference type="InterPro" id="IPR001590">
    <property type="entry name" value="Peptidase_M12B"/>
</dbReference>
<dbReference type="GO" id="GO:0008967">
    <property type="term" value="F:phosphoglycolate phosphatase activity"/>
    <property type="evidence" value="ECO:0007669"/>
    <property type="project" value="TreeGrafter"/>
</dbReference>
<gene>
    <name evidence="3" type="ORF">SNAT2548_LOCUS10901</name>
</gene>
<evidence type="ECO:0000313" key="3">
    <source>
        <dbReference type="EMBL" id="CAE7241356.1"/>
    </source>
</evidence>
<dbReference type="SFLD" id="SFLDS00003">
    <property type="entry name" value="Haloacid_Dehalogenase"/>
    <property type="match status" value="1"/>
</dbReference>
<feature type="domain" description="Peptidase M12B" evidence="2">
    <location>
        <begin position="54"/>
        <end position="237"/>
    </location>
</feature>
<feature type="active site" evidence="1">
    <location>
        <position position="191"/>
    </location>
</feature>
<evidence type="ECO:0000313" key="4">
    <source>
        <dbReference type="Proteomes" id="UP000604046"/>
    </source>
</evidence>
<dbReference type="Pfam" id="PF13688">
    <property type="entry name" value="Reprolysin_5"/>
    <property type="match status" value="1"/>
</dbReference>
<name>A0A812LA28_9DINO</name>
<dbReference type="SFLD" id="SFLDG01129">
    <property type="entry name" value="C1.5:_HAD__Beta-PGM__Phosphata"/>
    <property type="match status" value="1"/>
</dbReference>
<dbReference type="GO" id="GO:0046872">
    <property type="term" value="F:metal ion binding"/>
    <property type="evidence" value="ECO:0007669"/>
    <property type="project" value="UniProtKB-KW"/>
</dbReference>
<dbReference type="SUPFAM" id="SSF56784">
    <property type="entry name" value="HAD-like"/>
    <property type="match status" value="1"/>
</dbReference>
<dbReference type="InterPro" id="IPR023214">
    <property type="entry name" value="HAD_sf"/>
</dbReference>
<accession>A0A812LA28</accession>
<dbReference type="SUPFAM" id="SSF55486">
    <property type="entry name" value="Metalloproteases ('zincins'), catalytic domain"/>
    <property type="match status" value="1"/>
</dbReference>
<comment type="caution">
    <text evidence="3">The sequence shown here is derived from an EMBL/GenBank/DDBJ whole genome shotgun (WGS) entry which is preliminary data.</text>
</comment>
<dbReference type="GO" id="GO:0006281">
    <property type="term" value="P:DNA repair"/>
    <property type="evidence" value="ECO:0007669"/>
    <property type="project" value="TreeGrafter"/>
</dbReference>
<dbReference type="GO" id="GO:0004222">
    <property type="term" value="F:metalloendopeptidase activity"/>
    <property type="evidence" value="ECO:0007669"/>
    <property type="project" value="InterPro"/>
</dbReference>
<organism evidence="3 4">
    <name type="scientific">Symbiodinium natans</name>
    <dbReference type="NCBI Taxonomy" id="878477"/>
    <lineage>
        <taxon>Eukaryota</taxon>
        <taxon>Sar</taxon>
        <taxon>Alveolata</taxon>
        <taxon>Dinophyceae</taxon>
        <taxon>Suessiales</taxon>
        <taxon>Symbiodiniaceae</taxon>
        <taxon>Symbiodinium</taxon>
    </lineage>
</organism>
<reference evidence="3" key="1">
    <citation type="submission" date="2021-02" db="EMBL/GenBank/DDBJ databases">
        <authorList>
            <person name="Dougan E. K."/>
            <person name="Rhodes N."/>
            <person name="Thang M."/>
            <person name="Chan C."/>
        </authorList>
    </citation>
    <scope>NUCLEOTIDE SEQUENCE</scope>
</reference>
<dbReference type="InterPro" id="IPR041492">
    <property type="entry name" value="HAD_2"/>
</dbReference>
<evidence type="ECO:0000259" key="2">
    <source>
        <dbReference type="PROSITE" id="PS50215"/>
    </source>
</evidence>
<dbReference type="Gene3D" id="1.10.150.240">
    <property type="entry name" value="Putative phosphatase, domain 2"/>
    <property type="match status" value="1"/>
</dbReference>
<sequence>MDLDSPGFLKDIDDHAFPETPKFEMPAKSRIYDLLPEEAWGGVPWFPGCYAGDSKLHDFVVGVVADVDAWQEHGQELQSMMEQVVSEASFIYEKQFHVLLRIGYVRIYTSDTGAPRFAQGCGDISTKLDNLASDRNSHPFQGALHLFTGCGNGYGTVGVAWRGGMCDTRGYNTGVNQLHSVNSAWTTFAHELGHNFGGGHSFEDGQGTTGGIMDYGDGKLDGVYQFNTKYRKSQMCSKMNAVVNSCAGKFVESSDVVVSTTAGTTLFPTTTTTTPAPTYRVTTRGCECYKSWKLYGTSAPCENYCCNPDNDPRGICENLRYHPGKRCEVWTRPEGIQATKAVLPDFRGVVFDVDGTLVDSWYLGFSTTNKVLERFSYPLIDENEYHRGTKYTTPVRMAWHARLAETPEDDLAAAAALGGEMGQAFDSVYVSLVTPESARLFDGVGDLLKLLKGQEVKMGALSNAAAAYVEAVARENHLGDFLVVRHGADTVPSPKPAPDGLLLCGDELQLKASQLVYVGDAPTDGKAARAAGVASVGVAWGSYTRETLEPFFDLVVDTVAELKAVLLAGA</sequence>
<dbReference type="Gene3D" id="3.40.390.10">
    <property type="entry name" value="Collagenase (Catalytic Domain)"/>
    <property type="match status" value="1"/>
</dbReference>
<evidence type="ECO:0000256" key="1">
    <source>
        <dbReference type="PROSITE-ProRule" id="PRU00276"/>
    </source>
</evidence>
<dbReference type="Gene3D" id="3.40.50.1000">
    <property type="entry name" value="HAD superfamily/HAD-like"/>
    <property type="match status" value="1"/>
</dbReference>
<keyword evidence="1" id="KW-0862">Zinc</keyword>
<feature type="binding site" evidence="1">
    <location>
        <position position="194"/>
    </location>
    <ligand>
        <name>Zn(2+)</name>
        <dbReference type="ChEBI" id="CHEBI:29105"/>
        <note>catalytic</note>
    </ligand>
</feature>
<dbReference type="PANTHER" id="PTHR43434:SF16">
    <property type="entry name" value="BLL8046 PROTEIN"/>
    <property type="match status" value="1"/>
</dbReference>
<dbReference type="InterPro" id="IPR036412">
    <property type="entry name" value="HAD-like_sf"/>
</dbReference>
<dbReference type="GO" id="GO:0006508">
    <property type="term" value="P:proteolysis"/>
    <property type="evidence" value="ECO:0007669"/>
    <property type="project" value="InterPro"/>
</dbReference>
<dbReference type="OrthoDB" id="426448at2759"/>
<dbReference type="InterPro" id="IPR050155">
    <property type="entry name" value="HAD-like_hydrolase_sf"/>
</dbReference>
<keyword evidence="1" id="KW-0479">Metal-binding</keyword>
<dbReference type="PROSITE" id="PS50215">
    <property type="entry name" value="ADAM_MEPRO"/>
    <property type="match status" value="1"/>
</dbReference>
<protein>
    <recommendedName>
        <fullName evidence="2">Peptidase M12B domain-containing protein</fullName>
    </recommendedName>
</protein>
<dbReference type="EMBL" id="CAJNDS010000935">
    <property type="protein sequence ID" value="CAE7241356.1"/>
    <property type="molecule type" value="Genomic_DNA"/>
</dbReference>
<proteinExistence type="predicted"/>
<feature type="binding site" evidence="1">
    <location>
        <position position="190"/>
    </location>
    <ligand>
        <name>Zn(2+)</name>
        <dbReference type="ChEBI" id="CHEBI:29105"/>
        <note>catalytic</note>
    </ligand>
</feature>
<keyword evidence="4" id="KW-1185">Reference proteome</keyword>
<comment type="caution">
    <text evidence="1">Lacks conserved residue(s) required for the propagation of feature annotation.</text>
</comment>
<dbReference type="AlphaFoldDB" id="A0A812LA28"/>
<dbReference type="InterPro" id="IPR023198">
    <property type="entry name" value="PGP-like_dom2"/>
</dbReference>
<dbReference type="Proteomes" id="UP000604046">
    <property type="component" value="Unassembled WGS sequence"/>
</dbReference>
<feature type="binding site" evidence="1">
    <location>
        <position position="200"/>
    </location>
    <ligand>
        <name>Zn(2+)</name>
        <dbReference type="ChEBI" id="CHEBI:29105"/>
        <note>catalytic</note>
    </ligand>
</feature>
<dbReference type="GO" id="GO:0005829">
    <property type="term" value="C:cytosol"/>
    <property type="evidence" value="ECO:0007669"/>
    <property type="project" value="TreeGrafter"/>
</dbReference>